<name>A0ABS9XWA6_9ACTN</name>
<keyword evidence="2" id="KW-1185">Reference proteome</keyword>
<gene>
    <name evidence="1" type="ORF">MQN93_42415</name>
</gene>
<dbReference type="Proteomes" id="UP001165270">
    <property type="component" value="Unassembled WGS sequence"/>
</dbReference>
<sequence length="138" mass="14806">MSFFVVPEPRGCWIGSSVQYLGKETWITAPAPDCVTGPLRWLFPPDGNGSLFEPAALERSLQLAQKELSATGSAQHAARQSVTGRLTASDNGLAFPPWSVAVAPVLDPHEWHGQLYCAQKIGAACRLTEGREGFKGAL</sequence>
<dbReference type="RefSeq" id="WP_242713713.1">
    <property type="nucleotide sequence ID" value="NZ_JALDAX010000033.1"/>
</dbReference>
<proteinExistence type="predicted"/>
<reference evidence="1" key="1">
    <citation type="submission" date="2022-03" db="EMBL/GenBank/DDBJ databases">
        <title>Streptomyces 7R015 and 7R016 isolated from Barleria lupulina in Thailand.</title>
        <authorList>
            <person name="Kanchanasin P."/>
            <person name="Phongsopitanun W."/>
            <person name="Tanasupawat S."/>
        </authorList>
    </citation>
    <scope>NUCLEOTIDE SEQUENCE</scope>
    <source>
        <strain evidence="1">7R016</strain>
    </source>
</reference>
<accession>A0ABS9XWA6</accession>
<organism evidence="1 2">
    <name type="scientific">Streptomyces spinosisporus</name>
    <dbReference type="NCBI Taxonomy" id="2927582"/>
    <lineage>
        <taxon>Bacteria</taxon>
        <taxon>Bacillati</taxon>
        <taxon>Actinomycetota</taxon>
        <taxon>Actinomycetes</taxon>
        <taxon>Kitasatosporales</taxon>
        <taxon>Streptomycetaceae</taxon>
        <taxon>Streptomyces</taxon>
    </lineage>
</organism>
<evidence type="ECO:0000313" key="2">
    <source>
        <dbReference type="Proteomes" id="UP001165270"/>
    </source>
</evidence>
<comment type="caution">
    <text evidence="1">The sequence shown here is derived from an EMBL/GenBank/DDBJ whole genome shotgun (WGS) entry which is preliminary data.</text>
</comment>
<dbReference type="EMBL" id="JALDAX010000033">
    <property type="protein sequence ID" value="MCI3246363.1"/>
    <property type="molecule type" value="Genomic_DNA"/>
</dbReference>
<protein>
    <submittedName>
        <fullName evidence="1">Uncharacterized protein</fullName>
    </submittedName>
</protein>
<evidence type="ECO:0000313" key="1">
    <source>
        <dbReference type="EMBL" id="MCI3246363.1"/>
    </source>
</evidence>